<dbReference type="EMBL" id="SADV01000025">
    <property type="protein sequence ID" value="TQR28651.1"/>
    <property type="molecule type" value="Genomic_DNA"/>
</dbReference>
<dbReference type="GO" id="GO:0016020">
    <property type="term" value="C:membrane"/>
    <property type="evidence" value="ECO:0007669"/>
    <property type="project" value="UniProtKB-SubCell"/>
</dbReference>
<dbReference type="InterPro" id="IPR038501">
    <property type="entry name" value="Spore_GerAC_C_sf"/>
</dbReference>
<evidence type="ECO:0000313" key="10">
    <source>
        <dbReference type="EMBL" id="TQR28651.1"/>
    </source>
</evidence>
<feature type="domain" description="Spore germination protein N-terminal" evidence="9">
    <location>
        <begin position="23"/>
        <end position="197"/>
    </location>
</feature>
<comment type="similarity">
    <text evidence="2">Belongs to the GerABKC lipoprotein family.</text>
</comment>
<evidence type="ECO:0000256" key="5">
    <source>
        <dbReference type="ARBA" id="ARBA00023136"/>
    </source>
</evidence>
<dbReference type="GO" id="GO:0009847">
    <property type="term" value="P:spore germination"/>
    <property type="evidence" value="ECO:0007669"/>
    <property type="project" value="InterPro"/>
</dbReference>
<dbReference type="Gene3D" id="6.20.190.10">
    <property type="entry name" value="Nutrient germinant receptor protein C, domain 1"/>
    <property type="match status" value="1"/>
</dbReference>
<keyword evidence="4" id="KW-0732">Signal</keyword>
<dbReference type="Proteomes" id="UP000317944">
    <property type="component" value="Unassembled WGS sequence"/>
</dbReference>
<keyword evidence="7" id="KW-0449">Lipoprotein</keyword>
<evidence type="ECO:0000256" key="2">
    <source>
        <dbReference type="ARBA" id="ARBA00007886"/>
    </source>
</evidence>
<evidence type="ECO:0000256" key="4">
    <source>
        <dbReference type="ARBA" id="ARBA00022729"/>
    </source>
</evidence>
<organism evidence="10 11">
    <name type="scientific">Lysinibacillus sphaericus</name>
    <name type="common">Bacillus sphaericus</name>
    <dbReference type="NCBI Taxonomy" id="1421"/>
    <lineage>
        <taxon>Bacteria</taxon>
        <taxon>Bacillati</taxon>
        <taxon>Bacillota</taxon>
        <taxon>Bacilli</taxon>
        <taxon>Bacillales</taxon>
        <taxon>Bacillaceae</taxon>
        <taxon>Lysinibacillus</taxon>
    </lineage>
</organism>
<evidence type="ECO:0000259" key="9">
    <source>
        <dbReference type="Pfam" id="PF25198"/>
    </source>
</evidence>
<dbReference type="PANTHER" id="PTHR35789:SF1">
    <property type="entry name" value="SPORE GERMINATION PROTEIN B3"/>
    <property type="match status" value="1"/>
</dbReference>
<dbReference type="InterPro" id="IPR008844">
    <property type="entry name" value="Spore_GerAC-like"/>
</dbReference>
<dbReference type="PROSITE" id="PS51257">
    <property type="entry name" value="PROKAR_LIPOPROTEIN"/>
    <property type="match status" value="1"/>
</dbReference>
<name>A0A544U985_LYSSH</name>
<dbReference type="Gene3D" id="3.30.300.210">
    <property type="entry name" value="Nutrient germinant receptor protein C, domain 3"/>
    <property type="match status" value="1"/>
</dbReference>
<gene>
    <name evidence="10" type="ORF">C7Y47_20355</name>
</gene>
<dbReference type="AlphaFoldDB" id="A0A544U985"/>
<dbReference type="Pfam" id="PF05504">
    <property type="entry name" value="Spore_GerAC"/>
    <property type="match status" value="1"/>
</dbReference>
<evidence type="ECO:0000256" key="6">
    <source>
        <dbReference type="ARBA" id="ARBA00023139"/>
    </source>
</evidence>
<dbReference type="Pfam" id="PF25198">
    <property type="entry name" value="Spore_GerAC_N"/>
    <property type="match status" value="1"/>
</dbReference>
<evidence type="ECO:0000313" key="11">
    <source>
        <dbReference type="Proteomes" id="UP000317944"/>
    </source>
</evidence>
<evidence type="ECO:0000259" key="8">
    <source>
        <dbReference type="Pfam" id="PF05504"/>
    </source>
</evidence>
<dbReference type="InterPro" id="IPR046953">
    <property type="entry name" value="Spore_GerAC-like_C"/>
</dbReference>
<evidence type="ECO:0000256" key="7">
    <source>
        <dbReference type="ARBA" id="ARBA00023288"/>
    </source>
</evidence>
<dbReference type="PANTHER" id="PTHR35789">
    <property type="entry name" value="SPORE GERMINATION PROTEIN B3"/>
    <property type="match status" value="1"/>
</dbReference>
<proteinExistence type="inferred from homology"/>
<comment type="subcellular location">
    <subcellularLocation>
        <location evidence="1">Membrane</location>
        <topology evidence="1">Lipid-anchor</topology>
    </subcellularLocation>
</comment>
<keyword evidence="6" id="KW-0564">Palmitate</keyword>
<protein>
    <submittedName>
        <fullName evidence="10">Ger(X)C family spore germination protein</fullName>
    </submittedName>
</protein>
<keyword evidence="3" id="KW-0309">Germination</keyword>
<dbReference type="RefSeq" id="WP_142510418.1">
    <property type="nucleotide sequence ID" value="NZ_SADV01000025.1"/>
</dbReference>
<keyword evidence="5" id="KW-0472">Membrane</keyword>
<feature type="domain" description="Spore germination GerAC-like C-terminal" evidence="8">
    <location>
        <begin position="223"/>
        <end position="383"/>
    </location>
</feature>
<comment type="caution">
    <text evidence="10">The sequence shown here is derived from an EMBL/GenBank/DDBJ whole genome shotgun (WGS) entry which is preliminary data.</text>
</comment>
<dbReference type="OrthoDB" id="9816067at2"/>
<evidence type="ECO:0000256" key="1">
    <source>
        <dbReference type="ARBA" id="ARBA00004635"/>
    </source>
</evidence>
<dbReference type="NCBIfam" id="TIGR02887">
    <property type="entry name" value="spore_ger_x_C"/>
    <property type="match status" value="1"/>
</dbReference>
<evidence type="ECO:0000256" key="3">
    <source>
        <dbReference type="ARBA" id="ARBA00022544"/>
    </source>
</evidence>
<accession>A0A544U985</accession>
<reference evidence="10 11" key="1">
    <citation type="submission" date="2018-03" db="EMBL/GenBank/DDBJ databases">
        <title>Aerobic endospore-forming bacteria genome sequencing and assembly.</title>
        <authorList>
            <person name="Cavalcante D.A."/>
            <person name="Driks A."/>
            <person name="Putonti C."/>
            <person name="De-Souza M.T."/>
        </authorList>
    </citation>
    <scope>NUCLEOTIDE SEQUENCE [LARGE SCALE GENOMIC DNA]</scope>
    <source>
        <strain evidence="10 11">SDF0037</strain>
    </source>
</reference>
<sequence length="399" mass="44597">MSKYKAICLLMILSLLLSGCWSKRELNELAIVAALGIDKVDNEFEITVQVVDPGEISSKQPTSGRSPVITYHSKGKTVFEAIRKMTTVTARKLYFAHLQIVVLGDELAKEGMAEPLDLVSRDHEFRNDFDVIVAHDATADEVLNVLTPIEKVPANKLLNSLKTSEKTWGTTQSIKIDELINTLNNKETSVVMSAIEIQGDKNAGKDPSNVKKSKSSVLLKYAGLGVFKEDKFIGLLSEEDSRSLGFLKDKIDSTIEILACPKEGTVSTEITHSKTKIKGKFENGAPKINVFIDVSQNVGEVECTIDLTKEKSIHYINKKTEEHIKKRIEETIKTVQQNYRVDIFGFGSELHRTNPKEWKKIKKDWLTIFQEVPVKVEVHVNTQGLGTMENSLVKKPKGE</sequence>
<dbReference type="InterPro" id="IPR057336">
    <property type="entry name" value="GerAC_N"/>
</dbReference>